<dbReference type="GO" id="GO:0016989">
    <property type="term" value="F:sigma factor antagonist activity"/>
    <property type="evidence" value="ECO:0007669"/>
    <property type="project" value="TreeGrafter"/>
</dbReference>
<dbReference type="EMBL" id="CP071869">
    <property type="protein sequence ID" value="QTE22561.1"/>
    <property type="molecule type" value="Genomic_DNA"/>
</dbReference>
<sequence>MVPEKIKNIIVKYLGNQAFSSEIEELEKWLEKDDNEKYFTEYVKVNFIIDLNFKKFNTLNSETKLLNLISREKKMQRLRRVKLFYRYVAVIVVFFSLAYFYTKKETINTAQQNITLKMDNGNIRVVEEQENANIKDKDGNVLGSQKGNVIEYNPKNKIEKLVYNTLTVPYGKRFVVKLSDGTKVNLNAGTSLRYPVKFLKGKKRQVFIENGEAFFNVTKDKKHPFIVSNKNLNIKVLGTKFNVSSYPEDKNIATVLVEGSVSLYVSNDIYEPKKATLLKPGYKADFSKKKASISIEKADVEVCTAWIDGRIILKHMKFNDIIKKLERHYNVKIINNNKFLGEEFITATFDIETIEQVFEAINELHPIKFKINKNQIIIN</sequence>
<dbReference type="Pfam" id="PF04773">
    <property type="entry name" value="FecR"/>
    <property type="match status" value="1"/>
</dbReference>
<name>A0A975H6K5_9FLAO</name>
<proteinExistence type="predicted"/>
<keyword evidence="1" id="KW-1133">Transmembrane helix</keyword>
<feature type="transmembrane region" description="Helical" evidence="1">
    <location>
        <begin position="83"/>
        <end position="101"/>
    </location>
</feature>
<keyword evidence="5" id="KW-1185">Reference proteome</keyword>
<keyword evidence="1" id="KW-0812">Transmembrane</keyword>
<feature type="domain" description="Protein FecR C-terminal" evidence="3">
    <location>
        <begin position="311"/>
        <end position="378"/>
    </location>
</feature>
<reference evidence="4 5" key="1">
    <citation type="submission" date="2021-03" db="EMBL/GenBank/DDBJ databases">
        <title>Complete genome of Polaribacter_sp.SM13.</title>
        <authorList>
            <person name="Jeong S.W."/>
            <person name="Bae J.W."/>
        </authorList>
    </citation>
    <scope>NUCLEOTIDE SEQUENCE [LARGE SCALE GENOMIC DNA]</scope>
    <source>
        <strain evidence="4 5">SM13</strain>
    </source>
</reference>
<gene>
    <name evidence="4" type="ORF">J3359_17480</name>
</gene>
<evidence type="ECO:0000256" key="1">
    <source>
        <dbReference type="SAM" id="Phobius"/>
    </source>
</evidence>
<organism evidence="4 5">
    <name type="scientific">Polaribacter cellanae</name>
    <dbReference type="NCBI Taxonomy" id="2818493"/>
    <lineage>
        <taxon>Bacteria</taxon>
        <taxon>Pseudomonadati</taxon>
        <taxon>Bacteroidota</taxon>
        <taxon>Flavobacteriia</taxon>
        <taxon>Flavobacteriales</taxon>
        <taxon>Flavobacteriaceae</taxon>
    </lineage>
</organism>
<dbReference type="RefSeq" id="WP_208078416.1">
    <property type="nucleotide sequence ID" value="NZ_CP071869.1"/>
</dbReference>
<dbReference type="InterPro" id="IPR012373">
    <property type="entry name" value="Ferrdict_sens_TM"/>
</dbReference>
<dbReference type="PANTHER" id="PTHR30273">
    <property type="entry name" value="PERIPLASMIC SIGNAL SENSOR AND SIGMA FACTOR ACTIVATOR FECR-RELATED"/>
    <property type="match status" value="1"/>
</dbReference>
<dbReference type="PIRSF" id="PIRSF018266">
    <property type="entry name" value="FecR"/>
    <property type="match status" value="1"/>
</dbReference>
<keyword evidence="1" id="KW-0472">Membrane</keyword>
<dbReference type="InterPro" id="IPR006860">
    <property type="entry name" value="FecR"/>
</dbReference>
<dbReference type="AlphaFoldDB" id="A0A975H6K5"/>
<dbReference type="Proteomes" id="UP000663920">
    <property type="component" value="Chromosome"/>
</dbReference>
<evidence type="ECO:0000313" key="4">
    <source>
        <dbReference type="EMBL" id="QTE22561.1"/>
    </source>
</evidence>
<protein>
    <submittedName>
        <fullName evidence="4">FecR domain-containing protein</fullName>
    </submittedName>
</protein>
<dbReference type="Gene3D" id="2.60.120.1440">
    <property type="match status" value="1"/>
</dbReference>
<evidence type="ECO:0000259" key="3">
    <source>
        <dbReference type="Pfam" id="PF16344"/>
    </source>
</evidence>
<evidence type="ECO:0000313" key="5">
    <source>
        <dbReference type="Proteomes" id="UP000663920"/>
    </source>
</evidence>
<accession>A0A975H6K5</accession>
<dbReference type="InterPro" id="IPR032508">
    <property type="entry name" value="FecR_C"/>
</dbReference>
<dbReference type="PANTHER" id="PTHR30273:SF2">
    <property type="entry name" value="PROTEIN FECR"/>
    <property type="match status" value="1"/>
</dbReference>
<evidence type="ECO:0000259" key="2">
    <source>
        <dbReference type="Pfam" id="PF04773"/>
    </source>
</evidence>
<dbReference type="Pfam" id="PF16344">
    <property type="entry name" value="FecR_C"/>
    <property type="match status" value="1"/>
</dbReference>
<feature type="domain" description="FecR protein" evidence="2">
    <location>
        <begin position="166"/>
        <end position="261"/>
    </location>
</feature>
<dbReference type="KEGG" id="pcea:J3359_17480"/>
<dbReference type="Gene3D" id="3.55.50.30">
    <property type="match status" value="1"/>
</dbReference>